<dbReference type="AlphaFoldDB" id="A0A6A4IFZ7"/>
<dbReference type="EMBL" id="ML769394">
    <property type="protein sequence ID" value="KAE9407694.1"/>
    <property type="molecule type" value="Genomic_DNA"/>
</dbReference>
<gene>
    <name evidence="1" type="ORF">BT96DRAFT_933124</name>
</gene>
<reference evidence="1" key="1">
    <citation type="journal article" date="2019" name="Environ. Microbiol.">
        <title>Fungal ecological strategies reflected in gene transcription - a case study of two litter decomposers.</title>
        <authorList>
            <person name="Barbi F."/>
            <person name="Kohler A."/>
            <person name="Barry K."/>
            <person name="Baskaran P."/>
            <person name="Daum C."/>
            <person name="Fauchery L."/>
            <person name="Ihrmark K."/>
            <person name="Kuo A."/>
            <person name="LaButti K."/>
            <person name="Lipzen A."/>
            <person name="Morin E."/>
            <person name="Grigoriev I.V."/>
            <person name="Henrissat B."/>
            <person name="Lindahl B."/>
            <person name="Martin F."/>
        </authorList>
    </citation>
    <scope>NUCLEOTIDE SEQUENCE</scope>
    <source>
        <strain evidence="1">JB14</strain>
    </source>
</reference>
<keyword evidence="2" id="KW-1185">Reference proteome</keyword>
<protein>
    <submittedName>
        <fullName evidence="1">Uncharacterized protein</fullName>
    </submittedName>
</protein>
<dbReference type="Proteomes" id="UP000799118">
    <property type="component" value="Unassembled WGS sequence"/>
</dbReference>
<organism evidence="1 2">
    <name type="scientific">Gymnopus androsaceus JB14</name>
    <dbReference type="NCBI Taxonomy" id="1447944"/>
    <lineage>
        <taxon>Eukaryota</taxon>
        <taxon>Fungi</taxon>
        <taxon>Dikarya</taxon>
        <taxon>Basidiomycota</taxon>
        <taxon>Agaricomycotina</taxon>
        <taxon>Agaricomycetes</taxon>
        <taxon>Agaricomycetidae</taxon>
        <taxon>Agaricales</taxon>
        <taxon>Marasmiineae</taxon>
        <taxon>Omphalotaceae</taxon>
        <taxon>Gymnopus</taxon>
    </lineage>
</organism>
<name>A0A6A4IFZ7_9AGAR</name>
<accession>A0A6A4IFZ7</accession>
<evidence type="ECO:0000313" key="1">
    <source>
        <dbReference type="EMBL" id="KAE9407694.1"/>
    </source>
</evidence>
<sequence>MSDFCYGWLVRTEQTLLYNSHSGKNSLIWTKSLSEFENNNSLIRKLIVYAINRCVLTSVVAIIEVILVIHGVSWEIVEEEELLRLRATRSKLACETLPTETTVIS</sequence>
<evidence type="ECO:0000313" key="2">
    <source>
        <dbReference type="Proteomes" id="UP000799118"/>
    </source>
</evidence>
<proteinExistence type="predicted"/>